<sequence length="60" mass="6646">MLWLGGVLLFAEPYLWVGTVLWLGGILLFAAPYLWAWALCLVARDPPGATERPGPPPRQK</sequence>
<keyword evidence="1" id="KW-0812">Transmembrane</keyword>
<reference evidence="3" key="1">
    <citation type="submission" date="2017-05" db="EMBL/GenBank/DDBJ databases">
        <authorList>
            <person name="Macchi M."/>
            <person name="Festa S."/>
            <person name="Coppotelli B.M."/>
            <person name="Morelli I.S."/>
        </authorList>
    </citation>
    <scope>NUCLEOTIDE SEQUENCE [LARGE SCALE GENOMIC DNA]</scope>
    <source>
        <strain evidence="3">I</strain>
    </source>
</reference>
<dbReference type="EMBL" id="NHON01000038">
    <property type="protein sequence ID" value="OWJ65365.1"/>
    <property type="molecule type" value="Genomic_DNA"/>
</dbReference>
<evidence type="ECO:0000256" key="1">
    <source>
        <dbReference type="SAM" id="Phobius"/>
    </source>
</evidence>
<keyword evidence="1" id="KW-1133">Transmembrane helix</keyword>
<comment type="caution">
    <text evidence="2">The sequence shown here is derived from an EMBL/GenBank/DDBJ whole genome shotgun (WGS) entry which is preliminary data.</text>
</comment>
<evidence type="ECO:0000313" key="3">
    <source>
        <dbReference type="Proteomes" id="UP000196655"/>
    </source>
</evidence>
<feature type="transmembrane region" description="Helical" evidence="1">
    <location>
        <begin position="20"/>
        <end position="43"/>
    </location>
</feature>
<evidence type="ECO:0000313" key="2">
    <source>
        <dbReference type="EMBL" id="OWJ65365.1"/>
    </source>
</evidence>
<name>A0A211ZJ91_9PROT</name>
<proteinExistence type="predicted"/>
<organism evidence="2 3">
    <name type="scientific">Inquilinus limosus</name>
    <dbReference type="NCBI Taxonomy" id="171674"/>
    <lineage>
        <taxon>Bacteria</taxon>
        <taxon>Pseudomonadati</taxon>
        <taxon>Pseudomonadota</taxon>
        <taxon>Alphaproteobacteria</taxon>
        <taxon>Rhodospirillales</taxon>
        <taxon>Rhodospirillaceae</taxon>
        <taxon>Inquilinus</taxon>
    </lineage>
</organism>
<protein>
    <submittedName>
        <fullName evidence="2">Uncharacterized protein</fullName>
    </submittedName>
</protein>
<keyword evidence="1" id="KW-0472">Membrane</keyword>
<keyword evidence="3" id="KW-1185">Reference proteome</keyword>
<dbReference type="AlphaFoldDB" id="A0A211ZJ91"/>
<gene>
    <name evidence="2" type="ORF">BWR60_19730</name>
</gene>
<accession>A0A211ZJ91</accession>
<dbReference type="Proteomes" id="UP000196655">
    <property type="component" value="Unassembled WGS sequence"/>
</dbReference>